<evidence type="ECO:0000259" key="2">
    <source>
        <dbReference type="PROSITE" id="PS50994"/>
    </source>
</evidence>
<accession>A0A388M4N4</accession>
<reference evidence="3 4" key="1">
    <citation type="journal article" date="2018" name="Cell">
        <title>The Chara Genome: Secondary Complexity and Implications for Plant Terrestrialization.</title>
        <authorList>
            <person name="Nishiyama T."/>
            <person name="Sakayama H."/>
            <person name="Vries J.D."/>
            <person name="Buschmann H."/>
            <person name="Saint-Marcoux D."/>
            <person name="Ullrich K.K."/>
            <person name="Haas F.B."/>
            <person name="Vanderstraeten L."/>
            <person name="Becker D."/>
            <person name="Lang D."/>
            <person name="Vosolsobe S."/>
            <person name="Rombauts S."/>
            <person name="Wilhelmsson P.K.I."/>
            <person name="Janitza P."/>
            <person name="Kern R."/>
            <person name="Heyl A."/>
            <person name="Rumpler F."/>
            <person name="Villalobos L.I.A.C."/>
            <person name="Clay J.M."/>
            <person name="Skokan R."/>
            <person name="Toyoda A."/>
            <person name="Suzuki Y."/>
            <person name="Kagoshima H."/>
            <person name="Schijlen E."/>
            <person name="Tajeshwar N."/>
            <person name="Catarino B."/>
            <person name="Hetherington A.J."/>
            <person name="Saltykova A."/>
            <person name="Bonnot C."/>
            <person name="Breuninger H."/>
            <person name="Symeonidi A."/>
            <person name="Radhakrishnan G.V."/>
            <person name="Van Nieuwerburgh F."/>
            <person name="Deforce D."/>
            <person name="Chang C."/>
            <person name="Karol K.G."/>
            <person name="Hedrich R."/>
            <person name="Ulvskov P."/>
            <person name="Glockner G."/>
            <person name="Delwiche C.F."/>
            <person name="Petrasek J."/>
            <person name="Van de Peer Y."/>
            <person name="Friml J."/>
            <person name="Beilby M."/>
            <person name="Dolan L."/>
            <person name="Kohara Y."/>
            <person name="Sugano S."/>
            <person name="Fujiyama A."/>
            <person name="Delaux P.-M."/>
            <person name="Quint M."/>
            <person name="TheiBen G."/>
            <person name="Hagemann M."/>
            <person name="Harholt J."/>
            <person name="Dunand C."/>
            <person name="Zachgo S."/>
            <person name="Langdale J."/>
            <person name="Maumus F."/>
            <person name="Straeten D.V.D."/>
            <person name="Gould S.B."/>
            <person name="Rensing S.A."/>
        </authorList>
    </citation>
    <scope>NUCLEOTIDE SEQUENCE [LARGE SCALE GENOMIC DNA]</scope>
    <source>
        <strain evidence="3 4">S276</strain>
    </source>
</reference>
<feature type="region of interest" description="Disordered" evidence="1">
    <location>
        <begin position="592"/>
        <end position="615"/>
    </location>
</feature>
<evidence type="ECO:0000313" key="4">
    <source>
        <dbReference type="Proteomes" id="UP000265515"/>
    </source>
</evidence>
<dbReference type="InterPro" id="IPR050951">
    <property type="entry name" value="Retrovirus_Pol_polyprotein"/>
</dbReference>
<dbReference type="Gene3D" id="3.30.420.10">
    <property type="entry name" value="Ribonuclease H-like superfamily/Ribonuclease H"/>
    <property type="match status" value="1"/>
</dbReference>
<dbReference type="PANTHER" id="PTHR37984:SF15">
    <property type="entry name" value="INTEGRASE CATALYTIC DOMAIN-CONTAINING PROTEIN"/>
    <property type="match status" value="1"/>
</dbReference>
<dbReference type="Pfam" id="PF17921">
    <property type="entry name" value="Integrase_H2C2"/>
    <property type="match status" value="1"/>
</dbReference>
<organism evidence="3 4">
    <name type="scientific">Chara braunii</name>
    <name type="common">Braun's stonewort</name>
    <dbReference type="NCBI Taxonomy" id="69332"/>
    <lineage>
        <taxon>Eukaryota</taxon>
        <taxon>Viridiplantae</taxon>
        <taxon>Streptophyta</taxon>
        <taxon>Charophyceae</taxon>
        <taxon>Charales</taxon>
        <taxon>Characeae</taxon>
        <taxon>Chara</taxon>
    </lineage>
</organism>
<dbReference type="GO" id="GO:0003676">
    <property type="term" value="F:nucleic acid binding"/>
    <property type="evidence" value="ECO:0007669"/>
    <property type="project" value="InterPro"/>
</dbReference>
<dbReference type="InterPro" id="IPR001584">
    <property type="entry name" value="Integrase_cat-core"/>
</dbReference>
<dbReference type="PANTHER" id="PTHR37984">
    <property type="entry name" value="PROTEIN CBG26694"/>
    <property type="match status" value="1"/>
</dbReference>
<feature type="region of interest" description="Disordered" evidence="1">
    <location>
        <begin position="245"/>
        <end position="270"/>
    </location>
</feature>
<dbReference type="EMBL" id="BFEA01000743">
    <property type="protein sequence ID" value="GBG89530.1"/>
    <property type="molecule type" value="Genomic_DNA"/>
</dbReference>
<dbReference type="InterPro" id="IPR036397">
    <property type="entry name" value="RNaseH_sf"/>
</dbReference>
<feature type="compositionally biased region" description="Basic and acidic residues" evidence="1">
    <location>
        <begin position="695"/>
        <end position="710"/>
    </location>
</feature>
<feature type="domain" description="Integrase catalytic" evidence="2">
    <location>
        <begin position="383"/>
        <end position="540"/>
    </location>
</feature>
<dbReference type="Proteomes" id="UP000265515">
    <property type="component" value="Unassembled WGS sequence"/>
</dbReference>
<comment type="caution">
    <text evidence="3">The sequence shown here is derived from an EMBL/GenBank/DDBJ whole genome shotgun (WGS) entry which is preliminary data.</text>
</comment>
<dbReference type="Gramene" id="GBG89530">
    <property type="protein sequence ID" value="GBG89530"/>
    <property type="gene ID" value="CBR_g49320"/>
</dbReference>
<dbReference type="InterPro" id="IPR041588">
    <property type="entry name" value="Integrase_H2C2"/>
</dbReference>
<feature type="compositionally biased region" description="Basic and acidic residues" evidence="1">
    <location>
        <begin position="660"/>
        <end position="677"/>
    </location>
</feature>
<dbReference type="GO" id="GO:0015074">
    <property type="term" value="P:DNA integration"/>
    <property type="evidence" value="ECO:0007669"/>
    <property type="project" value="InterPro"/>
</dbReference>
<feature type="compositionally biased region" description="Polar residues" evidence="1">
    <location>
        <begin position="602"/>
        <end position="611"/>
    </location>
</feature>
<dbReference type="PROSITE" id="PS50994">
    <property type="entry name" value="INTEGRASE"/>
    <property type="match status" value="1"/>
</dbReference>
<protein>
    <recommendedName>
        <fullName evidence="2">Integrase catalytic domain-containing protein</fullName>
    </recommendedName>
</protein>
<dbReference type="Gene3D" id="1.10.340.70">
    <property type="match status" value="1"/>
</dbReference>
<dbReference type="STRING" id="69332.A0A388M4N4"/>
<sequence>MQVQVSRPALPPQEAVIPATVANRGIPSRDPTNEQCRYCTMVGHFVRTYPRLNHDIIRQRWSRSLKGEILGPQGEHVNWNSPGGIKRVILLLNNLDIAVVEAEPVAELVWDQPRGRGPQVNFILEGNGQDRVNITTRQAGEEKKLIGDTVMEKAAGARADLEEAEAGEQEKVYGKMREEEPVDKATATKKKFRYQIPILTLPELDDTLSKLLGTMVSISFQTVLQASPRLLKGLRQLLTRKRVEVEEAPEPQEQGPEEAEAPQGVSNLQSIPGGLEDLEKAFADIRLNMSDREGGEVMRVPPDTKLSFHALPVGKLKVQLDVIQAMHDGLAGGHRSSKGTLAKIVPLYFWPGMTGMVATYCQTCLICQERSSARVYEPLRPTRVLGPGHLVHLDLAVMPVSTDGFRYILDARDNLSGYVEAVALKRKTGKAVADRVEDFYLRHPFVRRFIADNGTEFVNQEVLNRLKILCVPIKITEPYHPEANALVERGHRTLKNTIAKLAVDDLGNSPRYLRQAVFSENVTPKRTTGCIPVELWYGREIDFPVEALVPPWNRLDDDPHLTTEELITARCQQVAKNDEALDEVVNCVMDSRMRDKARPTGEQPSRQAGESSSRKRKLYVGFDHNLVVNRGGRKQGIGEPLPLREGEPIVLPSESDTSSEEERNPGKRQRSEEKEPIEVIDLSSEEEEDEVTTPTREERGREEDSRKEKDKWIAEFGPTFSDWFDQWAAILRYEWAMKGKEKLSRGEDISPTTFFSEGTLLQLQAIKRQMQQEMEDRARGEARRRATGQ</sequence>
<keyword evidence="4" id="KW-1185">Reference proteome</keyword>
<evidence type="ECO:0000313" key="3">
    <source>
        <dbReference type="EMBL" id="GBG89530.1"/>
    </source>
</evidence>
<gene>
    <name evidence="3" type="ORF">CBR_g49320</name>
</gene>
<name>A0A388M4N4_CHABU</name>
<evidence type="ECO:0000256" key="1">
    <source>
        <dbReference type="SAM" id="MobiDB-lite"/>
    </source>
</evidence>
<feature type="compositionally biased region" description="Acidic residues" evidence="1">
    <location>
        <begin position="246"/>
        <end position="260"/>
    </location>
</feature>
<dbReference type="OrthoDB" id="4369127at2759"/>
<dbReference type="AlphaFoldDB" id="A0A388M4N4"/>
<feature type="region of interest" description="Disordered" evidence="1">
    <location>
        <begin position="630"/>
        <end position="710"/>
    </location>
</feature>
<proteinExistence type="predicted"/>
<dbReference type="InterPro" id="IPR012337">
    <property type="entry name" value="RNaseH-like_sf"/>
</dbReference>
<dbReference type="SUPFAM" id="SSF53098">
    <property type="entry name" value="Ribonuclease H-like"/>
    <property type="match status" value="1"/>
</dbReference>